<evidence type="ECO:0000313" key="2">
    <source>
        <dbReference type="EMBL" id="UYP44510.1"/>
    </source>
</evidence>
<dbReference type="Proteomes" id="UP001208689">
    <property type="component" value="Chromosome"/>
</dbReference>
<feature type="transmembrane region" description="Helical" evidence="1">
    <location>
        <begin position="91"/>
        <end position="110"/>
    </location>
</feature>
<protein>
    <recommendedName>
        <fullName evidence="4">EF-hand domain-containing protein</fullName>
    </recommendedName>
</protein>
<keyword evidence="1" id="KW-0472">Membrane</keyword>
<dbReference type="EMBL" id="CP104013">
    <property type="protein sequence ID" value="UYP44510.1"/>
    <property type="molecule type" value="Genomic_DNA"/>
</dbReference>
<feature type="transmembrane region" description="Helical" evidence="1">
    <location>
        <begin position="61"/>
        <end position="79"/>
    </location>
</feature>
<feature type="transmembrane region" description="Helical" evidence="1">
    <location>
        <begin position="194"/>
        <end position="215"/>
    </location>
</feature>
<accession>A0ABY6HM98</accession>
<organism evidence="2 3">
    <name type="scientific">Candidatus Lokiarchaeum ossiferum</name>
    <dbReference type="NCBI Taxonomy" id="2951803"/>
    <lineage>
        <taxon>Archaea</taxon>
        <taxon>Promethearchaeati</taxon>
        <taxon>Promethearchaeota</taxon>
        <taxon>Promethearchaeia</taxon>
        <taxon>Promethearchaeales</taxon>
        <taxon>Promethearchaeaceae</taxon>
        <taxon>Candidatus Lokiarchaeum</taxon>
    </lineage>
</organism>
<evidence type="ECO:0000313" key="3">
    <source>
        <dbReference type="Proteomes" id="UP001208689"/>
    </source>
</evidence>
<feature type="transmembrane region" description="Helical" evidence="1">
    <location>
        <begin position="116"/>
        <end position="138"/>
    </location>
</feature>
<reference evidence="2" key="1">
    <citation type="submission" date="2022-09" db="EMBL/GenBank/DDBJ databases">
        <title>Actin cytoskeleton and complex cell architecture in an #Asgard archaeon.</title>
        <authorList>
            <person name="Ponce Toledo R.I."/>
            <person name="Schleper C."/>
            <person name="Rodrigues Oliveira T."/>
            <person name="Wollweber F."/>
            <person name="Xu J."/>
            <person name="Rittmann S."/>
            <person name="Klingl A."/>
            <person name="Pilhofer M."/>
        </authorList>
    </citation>
    <scope>NUCLEOTIDE SEQUENCE</scope>
    <source>
        <strain evidence="2">B-35</strain>
    </source>
</reference>
<sequence>MTDILTIVVMGAIFLAILSAFSLGLFMTIKALQTEYYDIIYYGIGIFCMGLLYIFELSGLRFFQETVKVIGLFFFLIFCKKSFYNEKSPTVFTLLYIYHFILLFINPILSLNYDRFAIIINLFFGSSLMFIFLLISIGAWVDYKKIKVLNVEPFLKIRYLLVSMASFLFIITGSSIIIGHIFRKYGSDNIYNVTELITIFSALLASIVFYLAFVGPKKFRKIFNRTYKSIDIDYNGFIEQEIIGDLLDK</sequence>
<evidence type="ECO:0000256" key="1">
    <source>
        <dbReference type="SAM" id="Phobius"/>
    </source>
</evidence>
<keyword evidence="1" id="KW-1133">Transmembrane helix</keyword>
<gene>
    <name evidence="2" type="ORF">NEF87_000795</name>
</gene>
<feature type="transmembrane region" description="Helical" evidence="1">
    <location>
        <begin position="6"/>
        <end position="27"/>
    </location>
</feature>
<feature type="transmembrane region" description="Helical" evidence="1">
    <location>
        <begin position="159"/>
        <end position="182"/>
    </location>
</feature>
<proteinExistence type="predicted"/>
<feature type="transmembrane region" description="Helical" evidence="1">
    <location>
        <begin position="39"/>
        <end position="55"/>
    </location>
</feature>
<name>A0ABY6HM98_9ARCH</name>
<keyword evidence="1" id="KW-0812">Transmembrane</keyword>
<evidence type="ECO:0008006" key="4">
    <source>
        <dbReference type="Google" id="ProtNLM"/>
    </source>
</evidence>
<keyword evidence="3" id="KW-1185">Reference proteome</keyword>